<evidence type="ECO:0000259" key="9">
    <source>
        <dbReference type="Pfam" id="PF04444"/>
    </source>
</evidence>
<dbReference type="EMBL" id="QAPF01000225">
    <property type="protein sequence ID" value="TEA12938.1"/>
    <property type="molecule type" value="Genomic_DNA"/>
</dbReference>
<dbReference type="GO" id="GO:0009712">
    <property type="term" value="P:catechol-containing compound metabolic process"/>
    <property type="evidence" value="ECO:0007669"/>
    <property type="project" value="InterPro"/>
</dbReference>
<dbReference type="GO" id="GO:0008199">
    <property type="term" value="F:ferric iron binding"/>
    <property type="evidence" value="ECO:0007669"/>
    <property type="project" value="InterPro"/>
</dbReference>
<feature type="region of interest" description="Disordered" evidence="7">
    <location>
        <begin position="48"/>
        <end position="89"/>
    </location>
</feature>
<evidence type="ECO:0000256" key="2">
    <source>
        <dbReference type="ARBA" id="ARBA00007825"/>
    </source>
</evidence>
<dbReference type="SUPFAM" id="SSF49482">
    <property type="entry name" value="Aromatic compound dioxygenase"/>
    <property type="match status" value="1"/>
</dbReference>
<feature type="domain" description="Catechol dioxygenase N-terminal" evidence="9">
    <location>
        <begin position="7"/>
        <end position="50"/>
    </location>
</feature>
<feature type="compositionally biased region" description="Low complexity" evidence="7">
    <location>
        <begin position="48"/>
        <end position="59"/>
    </location>
</feature>
<dbReference type="Pfam" id="PF04444">
    <property type="entry name" value="Dioxygenase_N"/>
    <property type="match status" value="1"/>
</dbReference>
<sequence>MGPNMTPRNRQIMSSLIRHLHDFTREVELIIDEWMTAVHFINSVGQISSKTPLSTKSPTKSPPSDPSRQPHFPSSALSGPPTPPFARWATASSRIPPRTAACAKCMAPSPHSPGRPVPDAVFDIWQASSNGRYDFQDPENQTPNNLRSKFRADADGRYWFYCYHPTAYSLPRDGPSFRLLNMMDRHPMRPAHIHIMASLVSSFGLSEAVTHPGFRGCTTQLYPKDDPWLETDTVFAVKDDLRGDFQPLTGDDKADLELEYNVVLVPKTYKA</sequence>
<dbReference type="AlphaFoldDB" id="A0A4R8T6L0"/>
<gene>
    <name evidence="10" type="primary">HQD2-3</name>
    <name evidence="10" type="ORF">C8034_v005520</name>
</gene>
<evidence type="ECO:0000256" key="3">
    <source>
        <dbReference type="ARBA" id="ARBA00022723"/>
    </source>
</evidence>
<reference evidence="10 11" key="1">
    <citation type="submission" date="2018-11" db="EMBL/GenBank/DDBJ databases">
        <title>Genome sequence and assembly of Colletotrichum sidae.</title>
        <authorList>
            <person name="Gan P."/>
            <person name="Shirasu K."/>
        </authorList>
    </citation>
    <scope>NUCLEOTIDE SEQUENCE [LARGE SCALE GENOMIC DNA]</scope>
    <source>
        <strain evidence="10 11">CBS 518.97</strain>
    </source>
</reference>
<accession>A0A4R8T6L0</accession>
<comment type="caution">
    <text evidence="10">The sequence shown here is derived from an EMBL/GenBank/DDBJ whole genome shotgun (WGS) entry which is preliminary data.</text>
</comment>
<organism evidence="10 11">
    <name type="scientific">Colletotrichum sidae</name>
    <dbReference type="NCBI Taxonomy" id="1347389"/>
    <lineage>
        <taxon>Eukaryota</taxon>
        <taxon>Fungi</taxon>
        <taxon>Dikarya</taxon>
        <taxon>Ascomycota</taxon>
        <taxon>Pezizomycotina</taxon>
        <taxon>Sordariomycetes</taxon>
        <taxon>Hypocreomycetidae</taxon>
        <taxon>Glomerellales</taxon>
        <taxon>Glomerellaceae</taxon>
        <taxon>Colletotrichum</taxon>
        <taxon>Colletotrichum orbiculare species complex</taxon>
    </lineage>
</organism>
<proteinExistence type="inferred from homology"/>
<dbReference type="InterPro" id="IPR000627">
    <property type="entry name" value="Intradiol_dOase_C"/>
</dbReference>
<dbReference type="Pfam" id="PF00775">
    <property type="entry name" value="Dioxygenase_C"/>
    <property type="match status" value="1"/>
</dbReference>
<evidence type="ECO:0000256" key="5">
    <source>
        <dbReference type="ARBA" id="ARBA00023002"/>
    </source>
</evidence>
<dbReference type="InterPro" id="IPR007535">
    <property type="entry name" value="Catechol_dOase_N"/>
</dbReference>
<name>A0A4R8T6L0_9PEZI</name>
<keyword evidence="6" id="KW-0408">Iron</keyword>
<protein>
    <submittedName>
        <fullName evidence="10">Catechol 1,2-dioxygenase</fullName>
    </submittedName>
</protein>
<keyword evidence="11" id="KW-1185">Reference proteome</keyword>
<evidence type="ECO:0000313" key="10">
    <source>
        <dbReference type="EMBL" id="TEA12938.1"/>
    </source>
</evidence>
<comment type="similarity">
    <text evidence="2">Belongs to the intradiol ring-cleavage dioxygenase family.</text>
</comment>
<dbReference type="PANTHER" id="PTHR33711">
    <property type="entry name" value="DIOXYGENASE, PUTATIVE (AFU_ORTHOLOGUE AFUA_2G02910)-RELATED"/>
    <property type="match status" value="1"/>
</dbReference>
<comment type="cofactor">
    <cofactor evidence="1">
        <name>Fe(3+)</name>
        <dbReference type="ChEBI" id="CHEBI:29034"/>
    </cofactor>
</comment>
<evidence type="ECO:0000259" key="8">
    <source>
        <dbReference type="Pfam" id="PF00775"/>
    </source>
</evidence>
<dbReference type="InterPro" id="IPR015889">
    <property type="entry name" value="Intradiol_dOase_core"/>
</dbReference>
<dbReference type="PANTHER" id="PTHR33711:SF5">
    <property type="entry name" value="INTRADIOL RING-CLEAVAGE DIOXYGENASE PRCA"/>
    <property type="match status" value="1"/>
</dbReference>
<dbReference type="Proteomes" id="UP000295604">
    <property type="component" value="Unassembled WGS sequence"/>
</dbReference>
<dbReference type="GO" id="GO:0018576">
    <property type="term" value="F:catechol 1,2-dioxygenase activity"/>
    <property type="evidence" value="ECO:0007669"/>
    <property type="project" value="InterPro"/>
</dbReference>
<feature type="domain" description="Intradiol ring-cleavage dioxygenases" evidence="8">
    <location>
        <begin position="113"/>
        <end position="265"/>
    </location>
</feature>
<dbReference type="Gene3D" id="2.60.130.10">
    <property type="entry name" value="Aromatic compound dioxygenase"/>
    <property type="match status" value="2"/>
</dbReference>
<keyword evidence="5" id="KW-0560">Oxidoreductase</keyword>
<evidence type="ECO:0000256" key="1">
    <source>
        <dbReference type="ARBA" id="ARBA00001965"/>
    </source>
</evidence>
<evidence type="ECO:0000313" key="11">
    <source>
        <dbReference type="Proteomes" id="UP000295604"/>
    </source>
</evidence>
<evidence type="ECO:0000256" key="6">
    <source>
        <dbReference type="ARBA" id="ARBA00023004"/>
    </source>
</evidence>
<dbReference type="InterPro" id="IPR050770">
    <property type="entry name" value="Intradiol_RC_Dioxygenase"/>
</dbReference>
<keyword evidence="3" id="KW-0479">Metal-binding</keyword>
<evidence type="ECO:0000256" key="4">
    <source>
        <dbReference type="ARBA" id="ARBA00022964"/>
    </source>
</evidence>
<keyword evidence="4 10" id="KW-0223">Dioxygenase</keyword>
<evidence type="ECO:0000256" key="7">
    <source>
        <dbReference type="SAM" id="MobiDB-lite"/>
    </source>
</evidence>